<dbReference type="PROSITE" id="PS51736">
    <property type="entry name" value="RECOMBINASES_3"/>
    <property type="match status" value="1"/>
</dbReference>
<dbReference type="InterPro" id="IPR006119">
    <property type="entry name" value="Resolv_N"/>
</dbReference>
<feature type="coiled-coil region" evidence="1">
    <location>
        <begin position="355"/>
        <end position="410"/>
    </location>
</feature>
<dbReference type="InterPro" id="IPR038109">
    <property type="entry name" value="DNA_bind_recomb_sf"/>
</dbReference>
<proteinExistence type="predicted"/>
<comment type="caution">
    <text evidence="3">The sequence shown here is derived from an EMBL/GenBank/DDBJ whole genome shotgun (WGS) entry which is preliminary data.</text>
</comment>
<dbReference type="InterPro" id="IPR050639">
    <property type="entry name" value="SSR_resolvase"/>
</dbReference>
<dbReference type="Gene3D" id="3.90.1750.20">
    <property type="entry name" value="Putative Large Serine Recombinase, Chain B, Domain 2"/>
    <property type="match status" value="1"/>
</dbReference>
<organism evidence="3 4">
    <name type="scientific">Streptomyces hydrogenans</name>
    <dbReference type="NCBI Taxonomy" id="1873719"/>
    <lineage>
        <taxon>Bacteria</taxon>
        <taxon>Bacillati</taxon>
        <taxon>Actinomycetota</taxon>
        <taxon>Actinomycetes</taxon>
        <taxon>Kitasatosporales</taxon>
        <taxon>Streptomycetaceae</taxon>
        <taxon>Streptomyces</taxon>
    </lineage>
</organism>
<dbReference type="CDD" id="cd00338">
    <property type="entry name" value="Ser_Recombinase"/>
    <property type="match status" value="1"/>
</dbReference>
<evidence type="ECO:0000313" key="3">
    <source>
        <dbReference type="EMBL" id="GHI25292.1"/>
    </source>
</evidence>
<evidence type="ECO:0000313" key="4">
    <source>
        <dbReference type="Proteomes" id="UP001052739"/>
    </source>
</evidence>
<feature type="domain" description="Resolvase/invertase-type recombinase catalytic" evidence="2">
    <location>
        <begin position="6"/>
        <end position="155"/>
    </location>
</feature>
<dbReference type="Pfam" id="PF00239">
    <property type="entry name" value="Resolvase"/>
    <property type="match status" value="1"/>
</dbReference>
<reference evidence="3" key="1">
    <citation type="submission" date="2024-05" db="EMBL/GenBank/DDBJ databases">
        <title>Whole genome shotgun sequence of Streptomyces hydrogenans NBRC 13475.</title>
        <authorList>
            <person name="Komaki H."/>
            <person name="Tamura T."/>
        </authorList>
    </citation>
    <scope>NUCLEOTIDE SEQUENCE</scope>
    <source>
        <strain evidence="3">NBRC 13475</strain>
    </source>
</reference>
<dbReference type="Proteomes" id="UP001052739">
    <property type="component" value="Unassembled WGS sequence"/>
</dbReference>
<sequence length="475" mass="53567">MDKSGIYDIYARISMAPDGSLEKTDRQIGDAEAEAKRRDITVGRILQDPNKSAWRRNVRRPDWEALIERFEAGITDGCIVWNVDRLMRQPRDLERLIDMAESSRGYEVISCFGSYDLTNPDDRFRLRIETAAAEREVSATSRRQKRKIEASRKAGIMPGGLRRFGFQGKGDQAVPEEQVQREREYLAQAVHDHVHDGKTFAQIQIEWREAGLTGSYGREFDGFANIGKILTRPINAGLITHKGVVVARRPDLAIVSEEDHEMICAMRAGRSRGPQRRRMLTNIAQCELCGQGMTGTLLSAGNGRNADGSRRSSPAYRCDRRQGCGQVSILEAPLVEFIGRFVIARLTDPAHAARIAEVEAGMRETEAEVSRLEELVELFDQKLLRGAMTLERYEKATASVERRLLQLREGMEVVPASSPRVPRAVQAIKSAWINGSIDVQREMVRYALGSRRLVVGKTDKRIRNASYYESRIHIV</sequence>
<protein>
    <recommendedName>
        <fullName evidence="2">Resolvase/invertase-type recombinase catalytic domain-containing protein</fullName>
    </recommendedName>
</protein>
<accession>A0ABQ3PJU7</accession>
<keyword evidence="4" id="KW-1185">Reference proteome</keyword>
<name>A0ABQ3PJU7_9ACTN</name>
<dbReference type="RefSeq" id="WP_190222691.1">
    <property type="nucleotide sequence ID" value="NZ_BNBS01000020.1"/>
</dbReference>
<dbReference type="PANTHER" id="PTHR30461:SF23">
    <property type="entry name" value="DNA RECOMBINASE-RELATED"/>
    <property type="match status" value="1"/>
</dbReference>
<dbReference type="PANTHER" id="PTHR30461">
    <property type="entry name" value="DNA-INVERTASE FROM LAMBDOID PROPHAGE"/>
    <property type="match status" value="1"/>
</dbReference>
<dbReference type="Gene3D" id="3.40.50.1390">
    <property type="entry name" value="Resolvase, N-terminal catalytic domain"/>
    <property type="match status" value="1"/>
</dbReference>
<gene>
    <name evidence="3" type="ORF">Shyd_66630</name>
</gene>
<keyword evidence="1" id="KW-0175">Coiled coil</keyword>
<dbReference type="InterPro" id="IPR036162">
    <property type="entry name" value="Resolvase-like_N_sf"/>
</dbReference>
<dbReference type="SUPFAM" id="SSF53041">
    <property type="entry name" value="Resolvase-like"/>
    <property type="match status" value="1"/>
</dbReference>
<dbReference type="EMBL" id="BNDW01000068">
    <property type="protein sequence ID" value="GHI25292.1"/>
    <property type="molecule type" value="Genomic_DNA"/>
</dbReference>
<dbReference type="SMART" id="SM00857">
    <property type="entry name" value="Resolvase"/>
    <property type="match status" value="1"/>
</dbReference>
<evidence type="ECO:0000259" key="2">
    <source>
        <dbReference type="PROSITE" id="PS51736"/>
    </source>
</evidence>
<evidence type="ECO:0000256" key="1">
    <source>
        <dbReference type="SAM" id="Coils"/>
    </source>
</evidence>